<evidence type="ECO:0000256" key="2">
    <source>
        <dbReference type="SAM" id="MobiDB-lite"/>
    </source>
</evidence>
<dbReference type="GO" id="GO:0005525">
    <property type="term" value="F:GTP binding"/>
    <property type="evidence" value="ECO:0007669"/>
    <property type="project" value="InterPro"/>
</dbReference>
<dbReference type="InterPro" id="IPR001806">
    <property type="entry name" value="Small_GTPase"/>
</dbReference>
<protein>
    <submittedName>
        <fullName evidence="3">Ras-related protein rab-21</fullName>
    </submittedName>
</protein>
<dbReference type="InterPro" id="IPR027417">
    <property type="entry name" value="P-loop_NTPase"/>
</dbReference>
<evidence type="ECO:0000256" key="1">
    <source>
        <dbReference type="ARBA" id="ARBA00022741"/>
    </source>
</evidence>
<sequence length="197" mass="22596">MIAYKVVLLGEGRVGKTSILLRYMNNSFETDIPRTKHASYMEKEVEYNKNKIKLSIWDTAGQEQFRAVNPMYYREAKGAILVYDVTDENSFKRVKDWVKELIQMIGNDVVLIIAGNKSDLTKRLVSEKDALEYAQSINAPHIYTSDKNWFKYFTNDEKNPITSKQKQPQLQKTKSIRVLDESPKNGEQQKGTGGGCC</sequence>
<evidence type="ECO:0000313" key="4">
    <source>
        <dbReference type="Proteomes" id="UP001149090"/>
    </source>
</evidence>
<accession>A0A9Q0LRG1</accession>
<dbReference type="SMART" id="SM00176">
    <property type="entry name" value="RAN"/>
    <property type="match status" value="1"/>
</dbReference>
<dbReference type="OMA" id="NDEQHRN"/>
<dbReference type="AlphaFoldDB" id="A0A9Q0LRG1"/>
<dbReference type="EMBL" id="JAPDFW010000057">
    <property type="protein sequence ID" value="KAJ5077632.1"/>
    <property type="molecule type" value="Genomic_DNA"/>
</dbReference>
<dbReference type="InterPro" id="IPR005225">
    <property type="entry name" value="Small_GTP-bd"/>
</dbReference>
<name>A0A9Q0LRG1_ANAIG</name>
<dbReference type="PROSITE" id="PS51421">
    <property type="entry name" value="RAS"/>
    <property type="match status" value="1"/>
</dbReference>
<gene>
    <name evidence="3" type="ORF">M0811_05731</name>
</gene>
<dbReference type="OrthoDB" id="63533at2759"/>
<dbReference type="PANTHER" id="PTHR47978">
    <property type="match status" value="1"/>
</dbReference>
<comment type="caution">
    <text evidence="3">The sequence shown here is derived from an EMBL/GenBank/DDBJ whole genome shotgun (WGS) entry which is preliminary data.</text>
</comment>
<dbReference type="NCBIfam" id="TIGR00231">
    <property type="entry name" value="small_GTP"/>
    <property type="match status" value="1"/>
</dbReference>
<dbReference type="GO" id="GO:0003924">
    <property type="term" value="F:GTPase activity"/>
    <property type="evidence" value="ECO:0007669"/>
    <property type="project" value="InterPro"/>
</dbReference>
<organism evidence="3 4">
    <name type="scientific">Anaeramoeba ignava</name>
    <name type="common">Anaerobic marine amoeba</name>
    <dbReference type="NCBI Taxonomy" id="1746090"/>
    <lineage>
        <taxon>Eukaryota</taxon>
        <taxon>Metamonada</taxon>
        <taxon>Anaeramoebidae</taxon>
        <taxon>Anaeramoeba</taxon>
    </lineage>
</organism>
<dbReference type="SUPFAM" id="SSF52540">
    <property type="entry name" value="P-loop containing nucleoside triphosphate hydrolases"/>
    <property type="match status" value="1"/>
</dbReference>
<dbReference type="PRINTS" id="PR00449">
    <property type="entry name" value="RASTRNSFRMNG"/>
</dbReference>
<dbReference type="SMART" id="SM00173">
    <property type="entry name" value="RAS"/>
    <property type="match status" value="1"/>
</dbReference>
<dbReference type="Proteomes" id="UP001149090">
    <property type="component" value="Unassembled WGS sequence"/>
</dbReference>
<feature type="compositionally biased region" description="Polar residues" evidence="2">
    <location>
        <begin position="160"/>
        <end position="173"/>
    </location>
</feature>
<keyword evidence="1" id="KW-0547">Nucleotide-binding</keyword>
<dbReference type="Pfam" id="PF00071">
    <property type="entry name" value="Ras"/>
    <property type="match status" value="1"/>
</dbReference>
<keyword evidence="4" id="KW-1185">Reference proteome</keyword>
<dbReference type="SMART" id="SM00174">
    <property type="entry name" value="RHO"/>
    <property type="match status" value="1"/>
</dbReference>
<reference evidence="3" key="1">
    <citation type="submission" date="2022-10" db="EMBL/GenBank/DDBJ databases">
        <title>Novel sulphate-reducing endosymbionts in the free-living metamonad Anaeramoeba.</title>
        <authorList>
            <person name="Jerlstrom-Hultqvist J."/>
            <person name="Cepicka I."/>
            <person name="Gallot-Lavallee L."/>
            <person name="Salas-Leiva D."/>
            <person name="Curtis B.A."/>
            <person name="Zahonova K."/>
            <person name="Pipaliya S."/>
            <person name="Dacks J."/>
            <person name="Roger A.J."/>
        </authorList>
    </citation>
    <scope>NUCLEOTIDE SEQUENCE</scope>
    <source>
        <strain evidence="3">BMAN</strain>
    </source>
</reference>
<evidence type="ECO:0000313" key="3">
    <source>
        <dbReference type="EMBL" id="KAJ5077632.1"/>
    </source>
</evidence>
<dbReference type="SMART" id="SM00175">
    <property type="entry name" value="RAB"/>
    <property type="match status" value="1"/>
</dbReference>
<dbReference type="PROSITE" id="PS51419">
    <property type="entry name" value="RAB"/>
    <property type="match status" value="1"/>
</dbReference>
<feature type="region of interest" description="Disordered" evidence="2">
    <location>
        <begin position="160"/>
        <end position="197"/>
    </location>
</feature>
<dbReference type="Gene3D" id="3.40.50.300">
    <property type="entry name" value="P-loop containing nucleotide triphosphate hydrolases"/>
    <property type="match status" value="1"/>
</dbReference>
<dbReference type="FunFam" id="3.40.50.300:FF:000808">
    <property type="entry name" value="Small GTP-binding protein, putative"/>
    <property type="match status" value="1"/>
</dbReference>
<proteinExistence type="predicted"/>